<dbReference type="Gene3D" id="2.20.28.20">
    <property type="entry name" value="Methionyl-tRNA synthetase, Zn-domain"/>
    <property type="match status" value="1"/>
</dbReference>
<dbReference type="GO" id="GO:0017102">
    <property type="term" value="C:methionyl glutamyl tRNA synthetase complex"/>
    <property type="evidence" value="ECO:0007669"/>
    <property type="project" value="UniProtKB-ARBA"/>
</dbReference>
<dbReference type="InterPro" id="IPR033911">
    <property type="entry name" value="MetRS_core"/>
</dbReference>
<dbReference type="CDD" id="cd07957">
    <property type="entry name" value="Anticodon_Ia_Met"/>
    <property type="match status" value="1"/>
</dbReference>
<keyword evidence="9 12" id="KW-0030">Aminoacyl-tRNA synthetase</keyword>
<comment type="subcellular location">
    <subcellularLocation>
        <location evidence="1">Cytoplasm</location>
    </subcellularLocation>
</comment>
<dbReference type="Pfam" id="PF09334">
    <property type="entry name" value="tRNA-synt_1g"/>
    <property type="match status" value="1"/>
</dbReference>
<dbReference type="InterPro" id="IPR023458">
    <property type="entry name" value="Met-tRNA_ligase_1"/>
</dbReference>
<dbReference type="SUPFAM" id="SSF52374">
    <property type="entry name" value="Nucleotidylyl transferase"/>
    <property type="match status" value="1"/>
</dbReference>
<evidence type="ECO:0000256" key="3">
    <source>
        <dbReference type="ARBA" id="ARBA00012838"/>
    </source>
</evidence>
<reference evidence="17" key="1">
    <citation type="journal article" date="2018" name="Nat. Microbiol.">
        <title>Leveraging single-cell genomics to expand the fungal tree of life.</title>
        <authorList>
            <person name="Ahrendt S.R."/>
            <person name="Quandt C.A."/>
            <person name="Ciobanu D."/>
            <person name="Clum A."/>
            <person name="Salamov A."/>
            <person name="Andreopoulos B."/>
            <person name="Cheng J.F."/>
            <person name="Woyke T."/>
            <person name="Pelin A."/>
            <person name="Henrissat B."/>
            <person name="Reynolds N.K."/>
            <person name="Benny G.L."/>
            <person name="Smith M.E."/>
            <person name="James T.Y."/>
            <person name="Grigoriev I.V."/>
        </authorList>
    </citation>
    <scope>NUCLEOTIDE SEQUENCE [LARGE SCALE GENOMIC DNA]</scope>
    <source>
        <strain evidence="17">Benny S71-1</strain>
    </source>
</reference>
<evidence type="ECO:0000256" key="11">
    <source>
        <dbReference type="ARBA" id="ARBA00047364"/>
    </source>
</evidence>
<keyword evidence="5 12" id="KW-0436">Ligase</keyword>
<sequence>MKQMEKNILITSALPYVNNVPHLGNIIGAVLSADVYSRFCRIRGVNSLYICGTDEYGTATETKALEEGVSCQELCDKFHRLHSEVYKWFEIDFDYFGRTTTQQQTVIAQDIFKKLDKNGYTLIESMTQLYCEQCSRFLADRYVEGTCPKCGYDDARGDQCDGCGQLLNAHELIKPRCKLDGNAPVTRESSHIFVDLPKLQPACEAFFEEASVKGHWTANGRTITSSWFNEGLKPRCITRDLKWGTPVPYPGMEDKVFYVWYDAPIGYPSITANYTAEWEQWWKNPEHVKLYQFMGKDNVPFHSVIFPSCLLGTGESWTLLHHLSTTEYLNYEDTKFSKSRNIGVFGDNAKETGVPPSVWRYYLLSSRPETNDSIFTWKDMIAKNNNELLANVGNFCNRVVRFIDSPKYNSVLPAFTTSDEPERQLIADVEALLAQYIDALKHVKIRGALRLAMEVSSRGNQYLQDQRLDNTLYAEQRSRCDAVVGVAANLAYLLASLFFPYMPSTSEVIWRQLNAPARQLADRWTAMDLLPGHRIGEPEYLFQRIDPKQEVVWKAKYGGGSGTADAAPKKAKAKRGPPAAAPAGATTGEAAKVTITATSTA</sequence>
<evidence type="ECO:0000313" key="17">
    <source>
        <dbReference type="Proteomes" id="UP000278143"/>
    </source>
</evidence>
<accession>A0A4P9YXJ3</accession>
<evidence type="ECO:0000256" key="4">
    <source>
        <dbReference type="ARBA" id="ARBA00022490"/>
    </source>
</evidence>
<dbReference type="AlphaFoldDB" id="A0A4P9YXJ3"/>
<organism evidence="16 17">
    <name type="scientific">Syncephalis pseudoplumigaleata</name>
    <dbReference type="NCBI Taxonomy" id="1712513"/>
    <lineage>
        <taxon>Eukaryota</taxon>
        <taxon>Fungi</taxon>
        <taxon>Fungi incertae sedis</taxon>
        <taxon>Zoopagomycota</taxon>
        <taxon>Zoopagomycotina</taxon>
        <taxon>Zoopagomycetes</taxon>
        <taxon>Zoopagales</taxon>
        <taxon>Piptocephalidaceae</taxon>
        <taxon>Syncephalis</taxon>
    </lineage>
</organism>
<dbReference type="EC" id="6.1.1.10" evidence="3"/>
<dbReference type="InterPro" id="IPR041872">
    <property type="entry name" value="Anticodon_Met"/>
</dbReference>
<feature type="compositionally biased region" description="Low complexity" evidence="13">
    <location>
        <begin position="576"/>
        <end position="592"/>
    </location>
</feature>
<dbReference type="Gene3D" id="1.10.730.10">
    <property type="entry name" value="Isoleucyl-tRNA Synthetase, Domain 1"/>
    <property type="match status" value="1"/>
</dbReference>
<dbReference type="CDD" id="cd00814">
    <property type="entry name" value="MetRS_core"/>
    <property type="match status" value="1"/>
</dbReference>
<dbReference type="GO" id="GO:0005524">
    <property type="term" value="F:ATP binding"/>
    <property type="evidence" value="ECO:0007669"/>
    <property type="project" value="UniProtKB-KW"/>
</dbReference>
<dbReference type="InterPro" id="IPR014758">
    <property type="entry name" value="Met-tRNA_synth"/>
</dbReference>
<evidence type="ECO:0000259" key="15">
    <source>
        <dbReference type="Pfam" id="PF19303"/>
    </source>
</evidence>
<evidence type="ECO:0000256" key="5">
    <source>
        <dbReference type="ARBA" id="ARBA00022598"/>
    </source>
</evidence>
<dbReference type="PRINTS" id="PR01041">
    <property type="entry name" value="TRNASYNTHMET"/>
</dbReference>
<evidence type="ECO:0000256" key="12">
    <source>
        <dbReference type="RuleBase" id="RU363039"/>
    </source>
</evidence>
<feature type="domain" description="Methionyl/Leucyl tRNA synthetase" evidence="14">
    <location>
        <begin position="8"/>
        <end position="399"/>
    </location>
</feature>
<keyword evidence="17" id="KW-1185">Reference proteome</keyword>
<keyword evidence="6 12" id="KW-0547">Nucleotide-binding</keyword>
<dbReference type="EMBL" id="KZ990482">
    <property type="protein sequence ID" value="RKP24051.1"/>
    <property type="molecule type" value="Genomic_DNA"/>
</dbReference>
<dbReference type="PANTHER" id="PTHR45765">
    <property type="entry name" value="METHIONINE--TRNA LIGASE"/>
    <property type="match status" value="1"/>
</dbReference>
<evidence type="ECO:0000256" key="1">
    <source>
        <dbReference type="ARBA" id="ARBA00004496"/>
    </source>
</evidence>
<dbReference type="GO" id="GO:0004825">
    <property type="term" value="F:methionine-tRNA ligase activity"/>
    <property type="evidence" value="ECO:0007669"/>
    <property type="project" value="UniProtKB-EC"/>
</dbReference>
<dbReference type="InterPro" id="IPR015413">
    <property type="entry name" value="Methionyl/Leucyl_tRNA_Synth"/>
</dbReference>
<proteinExistence type="inferred from homology"/>
<evidence type="ECO:0000313" key="16">
    <source>
        <dbReference type="EMBL" id="RKP24051.1"/>
    </source>
</evidence>
<evidence type="ECO:0000256" key="10">
    <source>
        <dbReference type="ARBA" id="ARBA00030904"/>
    </source>
</evidence>
<protein>
    <recommendedName>
        <fullName evidence="3">methionine--tRNA ligase</fullName>
        <ecNumber evidence="3">6.1.1.10</ecNumber>
    </recommendedName>
    <alternativeName>
        <fullName evidence="10">Methionyl-tRNA synthetase</fullName>
    </alternativeName>
</protein>
<dbReference type="FunFam" id="2.20.28.20:FF:000001">
    <property type="entry name" value="Methionine--tRNA ligase"/>
    <property type="match status" value="1"/>
</dbReference>
<evidence type="ECO:0000259" key="14">
    <source>
        <dbReference type="Pfam" id="PF09334"/>
    </source>
</evidence>
<evidence type="ECO:0000256" key="2">
    <source>
        <dbReference type="ARBA" id="ARBA00005594"/>
    </source>
</evidence>
<dbReference type="SUPFAM" id="SSF57770">
    <property type="entry name" value="Methionyl-tRNA synthetase (MetRS), Zn-domain"/>
    <property type="match status" value="1"/>
</dbReference>
<dbReference type="OrthoDB" id="5844513at2759"/>
<dbReference type="FunFam" id="1.10.730.10:FF:000037">
    <property type="entry name" value="Methionyl-tRNA synthetase"/>
    <property type="match status" value="1"/>
</dbReference>
<dbReference type="SUPFAM" id="SSF47323">
    <property type="entry name" value="Anticodon-binding domain of a subclass of class I aminoacyl-tRNA synthetases"/>
    <property type="match status" value="1"/>
</dbReference>
<evidence type="ECO:0000256" key="7">
    <source>
        <dbReference type="ARBA" id="ARBA00022840"/>
    </source>
</evidence>
<dbReference type="NCBIfam" id="TIGR00398">
    <property type="entry name" value="metG"/>
    <property type="match status" value="1"/>
</dbReference>
<name>A0A4P9YXJ3_9FUNG</name>
<feature type="domain" description="Methionyl-tRNA synthetase anticodon-binding" evidence="15">
    <location>
        <begin position="413"/>
        <end position="560"/>
    </location>
</feature>
<evidence type="ECO:0000256" key="13">
    <source>
        <dbReference type="SAM" id="MobiDB-lite"/>
    </source>
</evidence>
<dbReference type="Gene3D" id="3.40.50.620">
    <property type="entry name" value="HUPs"/>
    <property type="match status" value="1"/>
</dbReference>
<dbReference type="PANTHER" id="PTHR45765:SF1">
    <property type="entry name" value="METHIONINE--TRNA LIGASE, CYTOPLASMIC"/>
    <property type="match status" value="1"/>
</dbReference>
<evidence type="ECO:0000256" key="9">
    <source>
        <dbReference type="ARBA" id="ARBA00023146"/>
    </source>
</evidence>
<gene>
    <name evidence="16" type="ORF">SYNPS1DRAFT_33290</name>
</gene>
<keyword evidence="8 12" id="KW-0648">Protein biosynthesis</keyword>
<dbReference type="Pfam" id="PF19303">
    <property type="entry name" value="Anticodon_3"/>
    <property type="match status" value="1"/>
</dbReference>
<evidence type="ECO:0000256" key="6">
    <source>
        <dbReference type="ARBA" id="ARBA00022741"/>
    </source>
</evidence>
<keyword evidence="7 12" id="KW-0067">ATP-binding</keyword>
<dbReference type="GO" id="GO:0006431">
    <property type="term" value="P:methionyl-tRNA aminoacylation"/>
    <property type="evidence" value="ECO:0007669"/>
    <property type="project" value="InterPro"/>
</dbReference>
<dbReference type="Proteomes" id="UP000278143">
    <property type="component" value="Unassembled WGS sequence"/>
</dbReference>
<evidence type="ECO:0000256" key="8">
    <source>
        <dbReference type="ARBA" id="ARBA00022917"/>
    </source>
</evidence>
<dbReference type="PROSITE" id="PS00178">
    <property type="entry name" value="AA_TRNA_LIGASE_I"/>
    <property type="match status" value="1"/>
</dbReference>
<dbReference type="InterPro" id="IPR029038">
    <property type="entry name" value="MetRS_Zn"/>
</dbReference>
<dbReference type="GO" id="GO:0036464">
    <property type="term" value="C:cytoplasmic ribonucleoprotein granule"/>
    <property type="evidence" value="ECO:0007669"/>
    <property type="project" value="UniProtKB-ARBA"/>
</dbReference>
<dbReference type="InterPro" id="IPR009080">
    <property type="entry name" value="tRNAsynth_Ia_anticodon-bd"/>
</dbReference>
<dbReference type="InterPro" id="IPR014729">
    <property type="entry name" value="Rossmann-like_a/b/a_fold"/>
</dbReference>
<keyword evidence="4" id="KW-0963">Cytoplasm</keyword>
<comment type="similarity">
    <text evidence="2 12">Belongs to the class-I aminoacyl-tRNA synthetase family.</text>
</comment>
<dbReference type="GO" id="GO:0005829">
    <property type="term" value="C:cytosol"/>
    <property type="evidence" value="ECO:0007669"/>
    <property type="project" value="TreeGrafter"/>
</dbReference>
<dbReference type="InterPro" id="IPR001412">
    <property type="entry name" value="aa-tRNA-synth_I_CS"/>
</dbReference>
<feature type="region of interest" description="Disordered" evidence="13">
    <location>
        <begin position="560"/>
        <end position="601"/>
    </location>
</feature>
<dbReference type="GO" id="GO:0017101">
    <property type="term" value="C:aminoacyl-tRNA synthetase multienzyme complex"/>
    <property type="evidence" value="ECO:0007669"/>
    <property type="project" value="TreeGrafter"/>
</dbReference>
<comment type="catalytic activity">
    <reaction evidence="11">
        <text>tRNA(Met) + L-methionine + ATP = L-methionyl-tRNA(Met) + AMP + diphosphate</text>
        <dbReference type="Rhea" id="RHEA:13481"/>
        <dbReference type="Rhea" id="RHEA-COMP:9667"/>
        <dbReference type="Rhea" id="RHEA-COMP:9698"/>
        <dbReference type="ChEBI" id="CHEBI:30616"/>
        <dbReference type="ChEBI" id="CHEBI:33019"/>
        <dbReference type="ChEBI" id="CHEBI:57844"/>
        <dbReference type="ChEBI" id="CHEBI:78442"/>
        <dbReference type="ChEBI" id="CHEBI:78530"/>
        <dbReference type="ChEBI" id="CHEBI:456215"/>
        <dbReference type="EC" id="6.1.1.10"/>
    </reaction>
</comment>